<protein>
    <recommendedName>
        <fullName evidence="2">PI3K/PI4K catalytic domain-containing protein</fullName>
    </recommendedName>
</protein>
<evidence type="ECO:0000259" key="2">
    <source>
        <dbReference type="PROSITE" id="PS50290"/>
    </source>
</evidence>
<feature type="domain" description="PI3K/PI4K catalytic" evidence="2">
    <location>
        <begin position="97"/>
        <end position="433"/>
    </location>
</feature>
<dbReference type="PANTHER" id="PTHR32098:SF5">
    <property type="entry name" value="LYCOPENE BETA_EPSILON CYCLASE PROTEIN"/>
    <property type="match status" value="1"/>
</dbReference>
<dbReference type="Proteomes" id="UP001438707">
    <property type="component" value="Unassembled WGS sequence"/>
</dbReference>
<dbReference type="InterPro" id="IPR000403">
    <property type="entry name" value="PI3/4_kinase_cat_dom"/>
</dbReference>
<dbReference type="EMBL" id="JALJOS010000014">
    <property type="protein sequence ID" value="KAK9831165.1"/>
    <property type="molecule type" value="Genomic_DNA"/>
</dbReference>
<proteinExistence type="predicted"/>
<feature type="compositionally biased region" description="Acidic residues" evidence="1">
    <location>
        <begin position="511"/>
        <end position="524"/>
    </location>
</feature>
<dbReference type="Gene3D" id="3.50.50.60">
    <property type="entry name" value="FAD/NAD(P)-binding domain"/>
    <property type="match status" value="1"/>
</dbReference>
<feature type="region of interest" description="Disordered" evidence="1">
    <location>
        <begin position="437"/>
        <end position="464"/>
    </location>
</feature>
<evidence type="ECO:0000313" key="3">
    <source>
        <dbReference type="EMBL" id="KAK9831165.1"/>
    </source>
</evidence>
<accession>A0AAW1RAW0</accession>
<dbReference type="PROSITE" id="PS50290">
    <property type="entry name" value="PI3_4_KINASE_3"/>
    <property type="match status" value="1"/>
</dbReference>
<keyword evidence="4" id="KW-1185">Reference proteome</keyword>
<gene>
    <name evidence="3" type="ORF">WJX74_005729</name>
</gene>
<feature type="region of interest" description="Disordered" evidence="1">
    <location>
        <begin position="511"/>
        <end position="631"/>
    </location>
</feature>
<dbReference type="SUPFAM" id="SSF51905">
    <property type="entry name" value="FAD/NAD(P)-binding domain"/>
    <property type="match status" value="1"/>
</dbReference>
<organism evidence="3 4">
    <name type="scientific">Apatococcus lobatus</name>
    <dbReference type="NCBI Taxonomy" id="904363"/>
    <lineage>
        <taxon>Eukaryota</taxon>
        <taxon>Viridiplantae</taxon>
        <taxon>Chlorophyta</taxon>
        <taxon>core chlorophytes</taxon>
        <taxon>Trebouxiophyceae</taxon>
        <taxon>Chlorellales</taxon>
        <taxon>Chlorellaceae</taxon>
        <taxon>Apatococcus</taxon>
    </lineage>
</organism>
<feature type="compositionally biased region" description="Polar residues" evidence="1">
    <location>
        <begin position="568"/>
        <end position="593"/>
    </location>
</feature>
<dbReference type="InterPro" id="IPR036188">
    <property type="entry name" value="FAD/NAD-bd_sf"/>
</dbReference>
<reference evidence="3 4" key="1">
    <citation type="journal article" date="2024" name="Nat. Commun.">
        <title>Phylogenomics reveals the evolutionary origins of lichenization in chlorophyte algae.</title>
        <authorList>
            <person name="Puginier C."/>
            <person name="Libourel C."/>
            <person name="Otte J."/>
            <person name="Skaloud P."/>
            <person name="Haon M."/>
            <person name="Grisel S."/>
            <person name="Petersen M."/>
            <person name="Berrin J.G."/>
            <person name="Delaux P.M."/>
            <person name="Dal Grande F."/>
            <person name="Keller J."/>
        </authorList>
    </citation>
    <scope>NUCLEOTIDE SEQUENCE [LARGE SCALE GENOMIC DNA]</scope>
    <source>
        <strain evidence="3 4">SAG 2145</strain>
    </source>
</reference>
<evidence type="ECO:0000256" key="1">
    <source>
        <dbReference type="SAM" id="MobiDB-lite"/>
    </source>
</evidence>
<comment type="caution">
    <text evidence="3">The sequence shown here is derived from an EMBL/GenBank/DDBJ whole genome shotgun (WGS) entry which is preliminary data.</text>
</comment>
<feature type="compositionally biased region" description="Low complexity" evidence="1">
    <location>
        <begin position="535"/>
        <end position="554"/>
    </location>
</feature>
<feature type="compositionally biased region" description="Basic residues" evidence="1">
    <location>
        <begin position="617"/>
        <end position="631"/>
    </location>
</feature>
<evidence type="ECO:0000313" key="4">
    <source>
        <dbReference type="Proteomes" id="UP001438707"/>
    </source>
</evidence>
<name>A0AAW1RAW0_9CHLO</name>
<dbReference type="Pfam" id="PF00454">
    <property type="entry name" value="PI3_PI4_kinase"/>
    <property type="match status" value="1"/>
</dbReference>
<sequence length="1298" mass="140359">MKLSSGGSSLTTIQHGFEIPESDHAWHTRKGSGVHSAAAAGSSAPGFKGLLEISNADMLPSTSASPTRTKIEVIGTTHPTAGVKRLVKAVVRGLNACQEPEASVDGLGGTYFFMNELGDRAAIVKPCDEEPLAPNNPKGFVGRALGEPGLKPTVRVGEAALREVAAFLLDYGSFAGVPNTVLVRVRHPIFHQAASATGEADLGSSMGGGGLSQSLKRAASRVSMDSMDTVKPPDAPKLGSLQEFVSHQGDSSEMGPSRFNAAHVHRIGILDLRLYNTDRHAGNMLTSKPVSASRGRLSSGLSKLDDAKFNLTPIDHGFCLPEALEPPYFEWLHWPQASMPFDEDELEYVRRLEPKQDVELLRRELPALREESLRTLEVSSTLLKLCCAAGLTLSEIATVISRPLVGMEEEPSELEKLCAQTRQEVDELTPEDIELATMSSRDEEDASSPDAAWGPDDMHDSLTNRSSSLLSHLDSGMSITSPGEEQGAISAKRLGSARRSGLHRYGGGDDLLFDLEEGPEDGDAPDATLTSFTGSMSKPLSLSYSSSPEQQPSPMNTPQRKQLGMPNQGDSLFSVGSYQDSQDSARTTFSSIQPPVLASSAVHGGRWPGQGPSGRRQPVRSRKHGARLRSHGLRPRKQVYPPHIQGGAPSSTNAIFSDMDGQQWSCFMEILTDLIEGTLENGKWRQSSSTSSSSMPVGMLFSTVYGNPGLCSPELSRHIVQARAQVEAPARSGSPSLNVEDLLRDTRDAKPWTGLQRANAAWQQLCLQPAYPTTHPRKVVTEHKAQAPQSPSLQTADIVVLGGTLGIFAAAALQLQGKNVVVIERGQVKGRDQEWNISRAEMQVFVELGLLSDADLEKVLVTEFNPVRMGFEGSTEIITHDVLNCGVLPSCMVALVKHKFLQAGGKIIEGASFERADVYEDCAIISLVEKAGQSQGAGGAGGAGAQLQTVHAAAANEQEQRQIRCEVVVDALGSFSPISAQSRKGRKPDSVVLLVGTCAQGLPKTSSADLLWSFTPINKDRGLQYFWEAFPARDGLTTYMFAFADAAPGRCSLQEMFQDYLDLLPEYRGVPHLDAMQMQRAFFGFVPNWHDSPIRPAASRILPIGDAAGNRSALSFAGFGSLARHLKRLTHGLSAAMAAGRLSPNDMYALQPYSPVISLTGAMQFTMGTRSGQDLENVRGTIINEYLGSSFGQLKEMGEHAYRPFMEDRLQWGTLSRLIAWQLLHAPGSIIQMTLFMKSPKAGSMFASNILALGMYTFLLRLSKLMAPSHEFLLQNSPGLLYRWHCWEAAFKYGSAQD</sequence>
<feature type="region of interest" description="Disordered" evidence="1">
    <location>
        <begin position="199"/>
        <end position="239"/>
    </location>
</feature>
<dbReference type="PANTHER" id="PTHR32098">
    <property type="entry name" value="LYCOPENE BETA/EPSILON CYCLASE PROTEIN"/>
    <property type="match status" value="1"/>
</dbReference>